<dbReference type="Gene3D" id="3.40.50.300">
    <property type="entry name" value="P-loop containing nucleotide triphosphate hydrolases"/>
    <property type="match status" value="1"/>
</dbReference>
<keyword evidence="16" id="KW-1185">Reference proteome</keyword>
<dbReference type="InParanoid" id="A0A151Z3K2"/>
<feature type="compositionally biased region" description="Gly residues" evidence="13">
    <location>
        <begin position="321"/>
        <end position="330"/>
    </location>
</feature>
<organism evidence="15 16">
    <name type="scientific">Tieghemostelium lacteum</name>
    <name type="common">Slime mold</name>
    <name type="synonym">Dictyostelium lacteum</name>
    <dbReference type="NCBI Taxonomy" id="361077"/>
    <lineage>
        <taxon>Eukaryota</taxon>
        <taxon>Amoebozoa</taxon>
        <taxon>Evosea</taxon>
        <taxon>Eumycetozoa</taxon>
        <taxon>Dictyostelia</taxon>
        <taxon>Dictyosteliales</taxon>
        <taxon>Raperosteliaceae</taxon>
        <taxon>Tieghemostelium</taxon>
    </lineage>
</organism>
<evidence type="ECO:0000256" key="1">
    <source>
        <dbReference type="ARBA" id="ARBA00004123"/>
    </source>
</evidence>
<dbReference type="FunCoup" id="A0A151Z3K2">
    <property type="interactions" value="750"/>
</dbReference>
<dbReference type="PROSITE" id="PS00847">
    <property type="entry name" value="MCM_1"/>
    <property type="match status" value="1"/>
</dbReference>
<dbReference type="SUPFAM" id="SSF50249">
    <property type="entry name" value="Nucleic acid-binding proteins"/>
    <property type="match status" value="1"/>
</dbReference>
<keyword evidence="6 12" id="KW-0347">Helicase</keyword>
<name>A0A151Z3K2_TIELA</name>
<evidence type="ECO:0000259" key="14">
    <source>
        <dbReference type="PROSITE" id="PS50051"/>
    </source>
</evidence>
<dbReference type="PANTHER" id="PTHR11630">
    <property type="entry name" value="DNA REPLICATION LICENSING FACTOR MCM FAMILY MEMBER"/>
    <property type="match status" value="1"/>
</dbReference>
<comment type="catalytic activity">
    <reaction evidence="12">
        <text>ATP + H2O = ADP + phosphate + H(+)</text>
        <dbReference type="Rhea" id="RHEA:13065"/>
        <dbReference type="ChEBI" id="CHEBI:15377"/>
        <dbReference type="ChEBI" id="CHEBI:15378"/>
        <dbReference type="ChEBI" id="CHEBI:30616"/>
        <dbReference type="ChEBI" id="CHEBI:43474"/>
        <dbReference type="ChEBI" id="CHEBI:456216"/>
        <dbReference type="EC" id="3.6.4.12"/>
    </reaction>
</comment>
<comment type="subunit">
    <text evidence="12">Component of the MCM2-7 complex.</text>
</comment>
<dbReference type="InterPro" id="IPR001208">
    <property type="entry name" value="MCM_dom"/>
</dbReference>
<dbReference type="PANTHER" id="PTHR11630:SF43">
    <property type="entry name" value="DNA REPLICATION LICENSING FACTOR MCM6"/>
    <property type="match status" value="1"/>
</dbReference>
<dbReference type="Pfam" id="PF18263">
    <property type="entry name" value="WHD_MCM6"/>
    <property type="match status" value="1"/>
</dbReference>
<dbReference type="InterPro" id="IPR008049">
    <property type="entry name" value="MCM6"/>
</dbReference>
<keyword evidence="7 11" id="KW-0067">ATP-binding</keyword>
<comment type="caution">
    <text evidence="15">The sequence shown here is derived from an EMBL/GenBank/DDBJ whole genome shotgun (WGS) entry which is preliminary data.</text>
</comment>
<comment type="subcellular location">
    <subcellularLocation>
        <location evidence="1 12">Nucleus</location>
    </subcellularLocation>
</comment>
<dbReference type="InterPro" id="IPR041024">
    <property type="entry name" value="Mcm6_C"/>
</dbReference>
<evidence type="ECO:0000256" key="5">
    <source>
        <dbReference type="ARBA" id="ARBA00022801"/>
    </source>
</evidence>
<dbReference type="AlphaFoldDB" id="A0A151Z3K2"/>
<sequence>MISTDDNNDKEVQYNTNQQNAKVKDELAEYIKTAFIEFLELFKTSEQLISKNKAFREHSFYYYQVEKMKNEQKSNLYVDYGHLERYREDLANAIRENYYRLEPSIKKALNMFIRKTFKDSSIDDSVIDDPPLDENGPKDMDVDTKPAKKDHTRVIYNICFFNVTPILKIRDLRTARIGTLCTISGTVTRTSEIRPELILGKFYCMDCSTSSNIIPQQFKYTEPSKCLNPLCSNTRRWRLNMEDSTFTDWQKVRIQENSTEIPSGSMPRSLEIILRGDSVESARAGDKCLFVGTMNVVPDVSRMNIGNNASVIKGVPNNTPGGDGKGGASGGKDDFGGVTGLKDLGVREMNYKICFFSHSVKSTESKFNVINSKSDDMEMEDNQFKTGINSNAEPKNPLDDDDEDMENENSQQAFLNSLTEKERQSIEKMKNTENLYNHLAQSIAPSVFGHKAIKKGILLMLFGGVHKKTPEKIRLRGDINICIVGDPSTSKSSFLKYLVAFLPRSVYTSGKASSAAGLTATVVKDPETGDFNIEAGALMLADNGICCIDEFDKMDPKDQVAIHEAMEQQTISIAKAGIHATLNARTSILAAANPIGGRYDILKSLAANLNIGGPLMSRFDLFYVVQDECSPEIDRRIAEHIVAVHQKKDKAFKSKFTPDELKNYIKYSKFVKPVIGAEAAQLLEFHYKSLRQNDTASTQRASYRITVRQLESMIRLSEALARLNLDTEVKANYVQEAARLLQKSIIHVETDDVEIEEINDNRITISSEKFFQLSKSVIYYTMKNGSSKQKDIISGVIQDFLEAKQIEKSHVKGESEILEKVINRMIKREKSLVEIESNENESERILDKHPNFNVE</sequence>
<dbReference type="InterPro" id="IPR027417">
    <property type="entry name" value="P-loop_NTPase"/>
</dbReference>
<keyword evidence="4 11" id="KW-0547">Nucleotide-binding</keyword>
<comment type="function">
    <text evidence="12">Acts as component of the MCM2-7 complex (MCM complex) which is the replicative helicase essential for 'once per cell cycle' DNA replication initiation and elongation in eukaryotic cells. The active ATPase sites in the MCM2-7 ring are formed through the interaction surfaces of two neighboring subunits such that a critical structure of a conserved arginine finger motif is provided in trans relative to the ATP-binding site of the Walker A box of the adjacent subunit. The six ATPase active sites, however, are likely to contribute differentially to the complex helicase activity.</text>
</comment>
<evidence type="ECO:0000256" key="13">
    <source>
        <dbReference type="SAM" id="MobiDB-lite"/>
    </source>
</evidence>
<dbReference type="OrthoDB" id="1744952at2759"/>
<dbReference type="Pfam" id="PF14551">
    <property type="entry name" value="MCM_N"/>
    <property type="match status" value="1"/>
</dbReference>
<keyword evidence="9" id="KW-0539">Nucleus</keyword>
<keyword evidence="8 11" id="KW-0238">DNA-binding</keyword>
<dbReference type="GO" id="GO:1990518">
    <property type="term" value="F:single-stranded 3'-5' DNA helicase activity"/>
    <property type="evidence" value="ECO:0007669"/>
    <property type="project" value="TreeGrafter"/>
</dbReference>
<keyword evidence="5 12" id="KW-0378">Hydrolase</keyword>
<dbReference type="InterPro" id="IPR018525">
    <property type="entry name" value="MCM_CS"/>
</dbReference>
<dbReference type="Pfam" id="PF00493">
    <property type="entry name" value="MCM"/>
    <property type="match status" value="1"/>
</dbReference>
<dbReference type="GO" id="GO:0042555">
    <property type="term" value="C:MCM complex"/>
    <property type="evidence" value="ECO:0007669"/>
    <property type="project" value="UniProtKB-UniRule"/>
</dbReference>
<dbReference type="Gene3D" id="2.20.28.10">
    <property type="match status" value="1"/>
</dbReference>
<dbReference type="FunFam" id="2.20.28.10:FF:000003">
    <property type="entry name" value="DNA helicase"/>
    <property type="match status" value="1"/>
</dbReference>
<dbReference type="GO" id="GO:0006270">
    <property type="term" value="P:DNA replication initiation"/>
    <property type="evidence" value="ECO:0007669"/>
    <property type="project" value="UniProtKB-UniRule"/>
</dbReference>
<dbReference type="EC" id="3.6.4.12" evidence="12"/>
<reference evidence="15 16" key="1">
    <citation type="submission" date="2015-12" db="EMBL/GenBank/DDBJ databases">
        <title>Dictyostelia acquired genes for synthesis and detection of signals that induce cell-type specialization by lateral gene transfer from prokaryotes.</title>
        <authorList>
            <person name="Gloeckner G."/>
            <person name="Schaap P."/>
        </authorList>
    </citation>
    <scope>NUCLEOTIDE SEQUENCE [LARGE SCALE GENOMIC DNA]</scope>
    <source>
        <strain evidence="15 16">TK</strain>
    </source>
</reference>
<evidence type="ECO:0000313" key="16">
    <source>
        <dbReference type="Proteomes" id="UP000076078"/>
    </source>
</evidence>
<dbReference type="PRINTS" id="PR01657">
    <property type="entry name" value="MCMFAMILY"/>
</dbReference>
<dbReference type="InterPro" id="IPR027925">
    <property type="entry name" value="MCM_N"/>
</dbReference>
<dbReference type="FunFam" id="3.40.50.300:FF:000115">
    <property type="entry name" value="DNA helicase"/>
    <property type="match status" value="1"/>
</dbReference>
<keyword evidence="3 12" id="KW-0235">DNA replication</keyword>
<gene>
    <name evidence="15" type="ORF">DLAC_11211</name>
</gene>
<dbReference type="Proteomes" id="UP000076078">
    <property type="component" value="Unassembled WGS sequence"/>
</dbReference>
<keyword evidence="10 12" id="KW-0131">Cell cycle</keyword>
<evidence type="ECO:0000256" key="11">
    <source>
        <dbReference type="RuleBase" id="RU004070"/>
    </source>
</evidence>
<evidence type="ECO:0000256" key="6">
    <source>
        <dbReference type="ARBA" id="ARBA00022806"/>
    </source>
</evidence>
<dbReference type="PRINTS" id="PR01662">
    <property type="entry name" value="MCMPROTEIN6"/>
</dbReference>
<accession>A0A151Z3K2</accession>
<dbReference type="InterPro" id="IPR031327">
    <property type="entry name" value="MCM"/>
</dbReference>
<dbReference type="GO" id="GO:0016887">
    <property type="term" value="F:ATP hydrolysis activity"/>
    <property type="evidence" value="ECO:0007669"/>
    <property type="project" value="RHEA"/>
</dbReference>
<dbReference type="Pfam" id="PF17855">
    <property type="entry name" value="MCM_lid"/>
    <property type="match status" value="1"/>
</dbReference>
<dbReference type="GO" id="GO:1902969">
    <property type="term" value="P:mitotic DNA replication"/>
    <property type="evidence" value="ECO:0007669"/>
    <property type="project" value="TreeGrafter"/>
</dbReference>
<dbReference type="PROSITE" id="PS50051">
    <property type="entry name" value="MCM_2"/>
    <property type="match status" value="1"/>
</dbReference>
<evidence type="ECO:0000256" key="2">
    <source>
        <dbReference type="ARBA" id="ARBA00008010"/>
    </source>
</evidence>
<dbReference type="STRING" id="361077.A0A151Z3K2"/>
<dbReference type="GO" id="GO:0005634">
    <property type="term" value="C:nucleus"/>
    <property type="evidence" value="ECO:0007669"/>
    <property type="project" value="UniProtKB-SubCell"/>
</dbReference>
<feature type="region of interest" description="Disordered" evidence="13">
    <location>
        <begin position="385"/>
        <end position="408"/>
    </location>
</feature>
<feature type="region of interest" description="Disordered" evidence="13">
    <location>
        <begin position="314"/>
        <end position="334"/>
    </location>
</feature>
<dbReference type="InterPro" id="IPR033762">
    <property type="entry name" value="MCM_OB"/>
</dbReference>
<dbReference type="SUPFAM" id="SSF52540">
    <property type="entry name" value="P-loop containing nucleoside triphosphate hydrolases"/>
    <property type="match status" value="1"/>
</dbReference>
<evidence type="ECO:0000256" key="8">
    <source>
        <dbReference type="ARBA" id="ARBA00023125"/>
    </source>
</evidence>
<dbReference type="GO" id="GO:0005524">
    <property type="term" value="F:ATP binding"/>
    <property type="evidence" value="ECO:0007669"/>
    <property type="project" value="UniProtKB-UniRule"/>
</dbReference>
<dbReference type="OMA" id="RHQQTDK"/>
<evidence type="ECO:0000256" key="9">
    <source>
        <dbReference type="ARBA" id="ARBA00023242"/>
    </source>
</evidence>
<proteinExistence type="inferred from homology"/>
<dbReference type="Gene3D" id="2.40.50.140">
    <property type="entry name" value="Nucleic acid-binding proteins"/>
    <property type="match status" value="1"/>
</dbReference>
<dbReference type="SMART" id="SM00350">
    <property type="entry name" value="MCM"/>
    <property type="match status" value="1"/>
</dbReference>
<evidence type="ECO:0000256" key="7">
    <source>
        <dbReference type="ARBA" id="ARBA00022840"/>
    </source>
</evidence>
<dbReference type="EMBL" id="LODT01000051">
    <property type="protein sequence ID" value="KYQ88497.1"/>
    <property type="molecule type" value="Genomic_DNA"/>
</dbReference>
<dbReference type="Pfam" id="PF17207">
    <property type="entry name" value="MCM_OB"/>
    <property type="match status" value="1"/>
</dbReference>
<dbReference type="Gene3D" id="3.30.1640.10">
    <property type="entry name" value="mini-chromosome maintenance (MCM) complex, chain A, domain 1"/>
    <property type="match status" value="1"/>
</dbReference>
<protein>
    <recommendedName>
        <fullName evidence="12">DNA replication licensing factor MCM6</fullName>
        <ecNumber evidence="12">3.6.4.12</ecNumber>
    </recommendedName>
</protein>
<evidence type="ECO:0000256" key="12">
    <source>
        <dbReference type="RuleBase" id="RU368064"/>
    </source>
</evidence>
<dbReference type="CDD" id="cd17757">
    <property type="entry name" value="MCM6"/>
    <property type="match status" value="1"/>
</dbReference>
<evidence type="ECO:0000256" key="10">
    <source>
        <dbReference type="ARBA" id="ARBA00023306"/>
    </source>
</evidence>
<dbReference type="Gene3D" id="1.20.58.870">
    <property type="match status" value="1"/>
</dbReference>
<evidence type="ECO:0000256" key="3">
    <source>
        <dbReference type="ARBA" id="ARBA00022705"/>
    </source>
</evidence>
<dbReference type="GO" id="GO:0003697">
    <property type="term" value="F:single-stranded DNA binding"/>
    <property type="evidence" value="ECO:0007669"/>
    <property type="project" value="TreeGrafter"/>
</dbReference>
<evidence type="ECO:0000313" key="15">
    <source>
        <dbReference type="EMBL" id="KYQ88497.1"/>
    </source>
</evidence>
<dbReference type="InterPro" id="IPR012340">
    <property type="entry name" value="NA-bd_OB-fold"/>
</dbReference>
<dbReference type="InterPro" id="IPR041562">
    <property type="entry name" value="MCM_lid"/>
</dbReference>
<feature type="domain" description="MCM C-terminal AAA(+) ATPase" evidence="14">
    <location>
        <begin position="435"/>
        <end position="641"/>
    </location>
</feature>
<evidence type="ECO:0000256" key="4">
    <source>
        <dbReference type="ARBA" id="ARBA00022741"/>
    </source>
</evidence>
<dbReference type="GO" id="GO:0000727">
    <property type="term" value="P:double-strand break repair via break-induced replication"/>
    <property type="evidence" value="ECO:0007669"/>
    <property type="project" value="TreeGrafter"/>
</dbReference>
<comment type="similarity">
    <text evidence="2 11">Belongs to the MCM family.</text>
</comment>